<proteinExistence type="predicted"/>
<dbReference type="EMBL" id="KN833702">
    <property type="protein sequence ID" value="KIK26366.1"/>
    <property type="molecule type" value="Genomic_DNA"/>
</dbReference>
<reference evidence="1 2" key="1">
    <citation type="submission" date="2014-04" db="EMBL/GenBank/DDBJ databases">
        <authorList>
            <consortium name="DOE Joint Genome Institute"/>
            <person name="Kuo A."/>
            <person name="Kohler A."/>
            <person name="Costa M.D."/>
            <person name="Nagy L.G."/>
            <person name="Floudas D."/>
            <person name="Copeland A."/>
            <person name="Barry K.W."/>
            <person name="Cichocki N."/>
            <person name="Veneault-Fourrey C."/>
            <person name="LaButti K."/>
            <person name="Lindquist E.A."/>
            <person name="Lipzen A."/>
            <person name="Lundell T."/>
            <person name="Morin E."/>
            <person name="Murat C."/>
            <person name="Sun H."/>
            <person name="Tunlid A."/>
            <person name="Henrissat B."/>
            <person name="Grigoriev I.V."/>
            <person name="Hibbett D.S."/>
            <person name="Martin F."/>
            <person name="Nordberg H.P."/>
            <person name="Cantor M.N."/>
            <person name="Hua S.X."/>
        </authorList>
    </citation>
    <scope>NUCLEOTIDE SEQUENCE [LARGE SCALE GENOMIC DNA]</scope>
    <source>
        <strain evidence="1 2">441</strain>
    </source>
</reference>
<reference evidence="2" key="2">
    <citation type="submission" date="2015-01" db="EMBL/GenBank/DDBJ databases">
        <title>Evolutionary Origins and Diversification of the Mycorrhizal Mutualists.</title>
        <authorList>
            <consortium name="DOE Joint Genome Institute"/>
            <consortium name="Mycorrhizal Genomics Consortium"/>
            <person name="Kohler A."/>
            <person name="Kuo A."/>
            <person name="Nagy L.G."/>
            <person name="Floudas D."/>
            <person name="Copeland A."/>
            <person name="Barry K.W."/>
            <person name="Cichocki N."/>
            <person name="Veneault-Fourrey C."/>
            <person name="LaButti K."/>
            <person name="Lindquist E.A."/>
            <person name="Lipzen A."/>
            <person name="Lundell T."/>
            <person name="Morin E."/>
            <person name="Murat C."/>
            <person name="Riley R."/>
            <person name="Ohm R."/>
            <person name="Sun H."/>
            <person name="Tunlid A."/>
            <person name="Henrissat B."/>
            <person name="Grigoriev I.V."/>
            <person name="Hibbett D.S."/>
            <person name="Martin F."/>
        </authorList>
    </citation>
    <scope>NUCLEOTIDE SEQUENCE [LARGE SCALE GENOMIC DNA]</scope>
    <source>
        <strain evidence="2">441</strain>
    </source>
</reference>
<accession>A0A0C9ZAQ4</accession>
<feature type="non-terminal residue" evidence="1">
    <location>
        <position position="110"/>
    </location>
</feature>
<organism evidence="1 2">
    <name type="scientific">Pisolithus microcarpus 441</name>
    <dbReference type="NCBI Taxonomy" id="765257"/>
    <lineage>
        <taxon>Eukaryota</taxon>
        <taxon>Fungi</taxon>
        <taxon>Dikarya</taxon>
        <taxon>Basidiomycota</taxon>
        <taxon>Agaricomycotina</taxon>
        <taxon>Agaricomycetes</taxon>
        <taxon>Agaricomycetidae</taxon>
        <taxon>Boletales</taxon>
        <taxon>Sclerodermatineae</taxon>
        <taxon>Pisolithaceae</taxon>
        <taxon>Pisolithus</taxon>
    </lineage>
</organism>
<keyword evidence="2" id="KW-1185">Reference proteome</keyword>
<dbReference type="Proteomes" id="UP000054018">
    <property type="component" value="Unassembled WGS sequence"/>
</dbReference>
<sequence>TLRRHLQARHQGEYLKWSAANRFKSMLPNDAKQRCKEAISSMQSVLGRQSSLEGHLVERGPIVQYSEAVFHEATVSWLIETDQPIHALQHPSFGRMVEIASRAKNGIRIL</sequence>
<protein>
    <submittedName>
        <fullName evidence="1">Uncharacterized protein</fullName>
    </submittedName>
</protein>
<dbReference type="AlphaFoldDB" id="A0A0C9ZAQ4"/>
<dbReference type="HOGENOM" id="CLU_161754_0_0_1"/>
<evidence type="ECO:0000313" key="1">
    <source>
        <dbReference type="EMBL" id="KIK26366.1"/>
    </source>
</evidence>
<name>A0A0C9ZAQ4_9AGAM</name>
<dbReference type="OrthoDB" id="3256444at2759"/>
<evidence type="ECO:0000313" key="2">
    <source>
        <dbReference type="Proteomes" id="UP000054018"/>
    </source>
</evidence>
<gene>
    <name evidence="1" type="ORF">PISMIDRAFT_61042</name>
</gene>
<feature type="non-terminal residue" evidence="1">
    <location>
        <position position="1"/>
    </location>
</feature>